<keyword evidence="1" id="KW-0472">Membrane</keyword>
<evidence type="ECO:0000313" key="2">
    <source>
        <dbReference type="EMBL" id="RDU67652.1"/>
    </source>
</evidence>
<gene>
    <name evidence="2" type="ORF">CQA53_01225</name>
</gene>
<comment type="caution">
    <text evidence="2">The sequence shown here is derived from an EMBL/GenBank/DDBJ whole genome shotgun (WGS) entry which is preliminary data.</text>
</comment>
<dbReference type="Proteomes" id="UP000256379">
    <property type="component" value="Unassembled WGS sequence"/>
</dbReference>
<evidence type="ECO:0000313" key="3">
    <source>
        <dbReference type="Proteomes" id="UP000256379"/>
    </source>
</evidence>
<keyword evidence="1" id="KW-0812">Transmembrane</keyword>
<keyword evidence="1" id="KW-1133">Transmembrane helix</keyword>
<proteinExistence type="predicted"/>
<organism evidence="2 3">
    <name type="scientific">Helicobacter didelphidarum</name>
    <dbReference type="NCBI Taxonomy" id="2040648"/>
    <lineage>
        <taxon>Bacteria</taxon>
        <taxon>Pseudomonadati</taxon>
        <taxon>Campylobacterota</taxon>
        <taxon>Epsilonproteobacteria</taxon>
        <taxon>Campylobacterales</taxon>
        <taxon>Helicobacteraceae</taxon>
        <taxon>Helicobacter</taxon>
    </lineage>
</organism>
<reference evidence="2 3" key="1">
    <citation type="submission" date="2018-04" db="EMBL/GenBank/DDBJ databases">
        <title>Novel Campyloabacter and Helicobacter Species and Strains.</title>
        <authorList>
            <person name="Mannion A.J."/>
            <person name="Shen Z."/>
            <person name="Fox J.G."/>
        </authorList>
    </citation>
    <scope>NUCLEOTIDE SEQUENCE [LARGE SCALE GENOMIC DNA]</scope>
    <source>
        <strain evidence="2 3">MIT 17-337</strain>
    </source>
</reference>
<dbReference type="OrthoDB" id="5322390at2"/>
<sequence>MALLKDVEPDIIFRHFILSILFVGSVAYYINTFIMPNIDSYKEQVRFTRTTQSVLETTRAINADAQSKINSFSNANYKELKVFSGKINEATIRKSLPKGFLKINVKRLNEEFIPNEQLKKTHYTISGEVGANNLGLILNIVPKLHENNISAILNLPFTLKKTAKNNLEFSLGVSITQSTYTRK</sequence>
<dbReference type="EMBL" id="NXLQ01000001">
    <property type="protein sequence ID" value="RDU67652.1"/>
    <property type="molecule type" value="Genomic_DNA"/>
</dbReference>
<dbReference type="AlphaFoldDB" id="A0A3D8IR23"/>
<evidence type="ECO:0000256" key="1">
    <source>
        <dbReference type="SAM" id="Phobius"/>
    </source>
</evidence>
<accession>A0A3D8IR23</accession>
<feature type="transmembrane region" description="Helical" evidence="1">
    <location>
        <begin position="12"/>
        <end position="30"/>
    </location>
</feature>
<dbReference type="RefSeq" id="WP_115542178.1">
    <property type="nucleotide sequence ID" value="NZ_NXLQ01000001.1"/>
</dbReference>
<protein>
    <submittedName>
        <fullName evidence="2">Uncharacterized protein</fullName>
    </submittedName>
</protein>
<keyword evidence="3" id="KW-1185">Reference proteome</keyword>
<name>A0A3D8IR23_9HELI</name>